<evidence type="ECO:0000256" key="1">
    <source>
        <dbReference type="SAM" id="Phobius"/>
    </source>
</evidence>
<evidence type="ECO:0000313" key="3">
    <source>
        <dbReference type="Proteomes" id="UP001196301"/>
    </source>
</evidence>
<evidence type="ECO:0000313" key="2">
    <source>
        <dbReference type="EMBL" id="MBU5335983.1"/>
    </source>
</evidence>
<keyword evidence="1" id="KW-0472">Membrane</keyword>
<keyword evidence="3" id="KW-1185">Reference proteome</keyword>
<dbReference type="Proteomes" id="UP001196301">
    <property type="component" value="Unassembled WGS sequence"/>
</dbReference>
<name>A0ABS6DVW5_9FIRM</name>
<organism evidence="2 3">
    <name type="scientific">Intestinibacter bartlettii</name>
    <dbReference type="NCBI Taxonomy" id="261299"/>
    <lineage>
        <taxon>Bacteria</taxon>
        <taxon>Bacillati</taxon>
        <taxon>Bacillota</taxon>
        <taxon>Clostridia</taxon>
        <taxon>Peptostreptococcales</taxon>
        <taxon>Peptostreptococcaceae</taxon>
        <taxon>Intestinibacter</taxon>
    </lineage>
</organism>
<feature type="transmembrane region" description="Helical" evidence="1">
    <location>
        <begin position="41"/>
        <end position="62"/>
    </location>
</feature>
<sequence length="65" mass="7587">MREQSLSRFFGGGLFNFFDEDFFGGFFLIIIILLLMVGDDLIEWIACNPEMLIWIVILVLLFSCF</sequence>
<keyword evidence="1" id="KW-0812">Transmembrane</keyword>
<keyword evidence="1" id="KW-1133">Transmembrane helix</keyword>
<comment type="caution">
    <text evidence="2">The sequence shown here is derived from an EMBL/GenBank/DDBJ whole genome shotgun (WGS) entry which is preliminary data.</text>
</comment>
<reference evidence="2 3" key="1">
    <citation type="submission" date="2021-06" db="EMBL/GenBank/DDBJ databases">
        <authorList>
            <person name="Sun Q."/>
            <person name="Li D."/>
        </authorList>
    </citation>
    <scope>NUCLEOTIDE SEQUENCE [LARGE SCALE GENOMIC DNA]</scope>
    <source>
        <strain evidence="2 3">N19</strain>
    </source>
</reference>
<dbReference type="EMBL" id="JAHLOQ010000012">
    <property type="protein sequence ID" value="MBU5335983.1"/>
    <property type="molecule type" value="Genomic_DNA"/>
</dbReference>
<proteinExistence type="predicted"/>
<accession>A0ABS6DVW5</accession>
<feature type="transmembrane region" description="Helical" evidence="1">
    <location>
        <begin position="12"/>
        <end position="35"/>
    </location>
</feature>
<gene>
    <name evidence="2" type="ORF">KQI20_05980</name>
</gene>
<dbReference type="RefSeq" id="WP_216569112.1">
    <property type="nucleotide sequence ID" value="NZ_JAHLOQ010000012.1"/>
</dbReference>
<protein>
    <submittedName>
        <fullName evidence="2">Uncharacterized protein</fullName>
    </submittedName>
</protein>